<feature type="region of interest" description="Disordered" evidence="5">
    <location>
        <begin position="1"/>
        <end position="22"/>
    </location>
</feature>
<dbReference type="Proteomes" id="UP001231166">
    <property type="component" value="Chromosome"/>
</dbReference>
<keyword evidence="3" id="KW-0233">DNA recombination</keyword>
<dbReference type="AlphaFoldDB" id="A0AAX3YQP0"/>
<evidence type="ECO:0000256" key="2">
    <source>
        <dbReference type="ARBA" id="ARBA00023125"/>
    </source>
</evidence>
<evidence type="ECO:0000313" key="8">
    <source>
        <dbReference type="EMBL" id="WLF51175.1"/>
    </source>
</evidence>
<sequence>MSVGNRGYARVSSADQNPDHQVDALRRADVEAENVHVDHLVLVRRRWRGG</sequence>
<dbReference type="EMBL" id="CP130953">
    <property type="protein sequence ID" value="WLF51175.1"/>
    <property type="molecule type" value="Genomic_DNA"/>
</dbReference>
<accession>A0AAX3YQP0</accession>
<evidence type="ECO:0000256" key="1">
    <source>
        <dbReference type="ARBA" id="ARBA00022908"/>
    </source>
</evidence>
<dbReference type="InterPro" id="IPR006118">
    <property type="entry name" value="Recombinase_CS"/>
</dbReference>
<evidence type="ECO:0000313" key="10">
    <source>
        <dbReference type="Proteomes" id="UP001231166"/>
    </source>
</evidence>
<proteinExistence type="predicted"/>
<reference evidence="7" key="1">
    <citation type="submission" date="2022-12" db="EMBL/GenBank/DDBJ databases">
        <authorList>
            <person name="Krivoruchko A.V."/>
            <person name="Elkin A."/>
        </authorList>
    </citation>
    <scope>NUCLEOTIDE SEQUENCE</scope>
    <source>
        <strain evidence="7">IEGM 249</strain>
    </source>
</reference>
<reference evidence="8" key="2">
    <citation type="submission" date="2023-07" db="EMBL/GenBank/DDBJ databases">
        <title>Genomic analysis of Rhodococcus opacus VOC-14 with glycol ethers degradation activity.</title>
        <authorList>
            <person name="Narkevich D.A."/>
            <person name="Hlushen A.M."/>
            <person name="Akhremchuk A.E."/>
            <person name="Sikolenko M.A."/>
            <person name="Valentovich L.N."/>
        </authorList>
    </citation>
    <scope>NUCLEOTIDE SEQUENCE</scope>
    <source>
        <strain evidence="8">VOC-14</strain>
    </source>
</reference>
<dbReference type="GO" id="GO:0015074">
    <property type="term" value="P:DNA integration"/>
    <property type="evidence" value="ECO:0007669"/>
    <property type="project" value="UniProtKB-KW"/>
</dbReference>
<evidence type="ECO:0000313" key="9">
    <source>
        <dbReference type="Proteomes" id="UP001066327"/>
    </source>
</evidence>
<dbReference type="Proteomes" id="UP001066327">
    <property type="component" value="Unassembled WGS sequence"/>
</dbReference>
<evidence type="ECO:0000256" key="4">
    <source>
        <dbReference type="PROSITE-ProRule" id="PRU10137"/>
    </source>
</evidence>
<keyword evidence="2" id="KW-0238">DNA-binding</keyword>
<dbReference type="GO" id="GO:0003677">
    <property type="term" value="F:DNA binding"/>
    <property type="evidence" value="ECO:0007669"/>
    <property type="project" value="UniProtKB-KW"/>
</dbReference>
<dbReference type="RefSeq" id="WP_240960872.1">
    <property type="nucleotide sequence ID" value="NZ_CP130953.1"/>
</dbReference>
<dbReference type="GO" id="GO:0000150">
    <property type="term" value="F:DNA strand exchange activity"/>
    <property type="evidence" value="ECO:0007669"/>
    <property type="project" value="InterPro"/>
</dbReference>
<evidence type="ECO:0000259" key="6">
    <source>
        <dbReference type="PROSITE" id="PS51736"/>
    </source>
</evidence>
<dbReference type="InterPro" id="IPR036162">
    <property type="entry name" value="Resolvase-like_N_sf"/>
</dbReference>
<evidence type="ECO:0000256" key="3">
    <source>
        <dbReference type="ARBA" id="ARBA00023172"/>
    </source>
</evidence>
<dbReference type="InterPro" id="IPR006119">
    <property type="entry name" value="Resolv_N"/>
</dbReference>
<feature type="domain" description="Resolvase/invertase-type recombinase catalytic" evidence="6">
    <location>
        <begin position="4"/>
        <end position="50"/>
    </location>
</feature>
<dbReference type="EMBL" id="JAPWIS010000008">
    <property type="protein sequence ID" value="MCZ4585359.1"/>
    <property type="molecule type" value="Genomic_DNA"/>
</dbReference>
<dbReference type="PROSITE" id="PS51736">
    <property type="entry name" value="RECOMBINASES_3"/>
    <property type="match status" value="1"/>
</dbReference>
<keyword evidence="1" id="KW-0229">DNA integration</keyword>
<protein>
    <recommendedName>
        <fullName evidence="6">Resolvase/invertase-type recombinase catalytic domain-containing protein</fullName>
    </recommendedName>
</protein>
<dbReference type="PROSITE" id="PS00397">
    <property type="entry name" value="RECOMBINASES_1"/>
    <property type="match status" value="1"/>
</dbReference>
<evidence type="ECO:0000313" key="7">
    <source>
        <dbReference type="EMBL" id="MCZ4585359.1"/>
    </source>
</evidence>
<keyword evidence="9" id="KW-1185">Reference proteome</keyword>
<dbReference type="Gene3D" id="3.40.50.1390">
    <property type="entry name" value="Resolvase, N-terminal catalytic domain"/>
    <property type="match status" value="1"/>
</dbReference>
<feature type="active site" description="O-(5'-phospho-DNA)-serine intermediate" evidence="4">
    <location>
        <position position="12"/>
    </location>
</feature>
<name>A0AAX3YQP0_RHOOP</name>
<organism evidence="8 10">
    <name type="scientific">Rhodococcus opacus</name>
    <name type="common">Nocardia opaca</name>
    <dbReference type="NCBI Taxonomy" id="37919"/>
    <lineage>
        <taxon>Bacteria</taxon>
        <taxon>Bacillati</taxon>
        <taxon>Actinomycetota</taxon>
        <taxon>Actinomycetes</taxon>
        <taxon>Mycobacteriales</taxon>
        <taxon>Nocardiaceae</taxon>
        <taxon>Rhodococcus</taxon>
    </lineage>
</organism>
<gene>
    <name evidence="7" type="ORF">O4328_16900</name>
    <name evidence="8" type="ORF">Q5707_08435</name>
</gene>
<dbReference type="SUPFAM" id="SSF53041">
    <property type="entry name" value="Resolvase-like"/>
    <property type="match status" value="1"/>
</dbReference>
<evidence type="ECO:0000256" key="5">
    <source>
        <dbReference type="SAM" id="MobiDB-lite"/>
    </source>
</evidence>